<comment type="caution">
    <text evidence="1">The sequence shown here is derived from an EMBL/GenBank/DDBJ whole genome shotgun (WGS) entry which is preliminary data.</text>
</comment>
<evidence type="ECO:0000313" key="1">
    <source>
        <dbReference type="EMBL" id="KAF6283640.1"/>
    </source>
</evidence>
<protein>
    <submittedName>
        <fullName evidence="1">Uncharacterized protein</fullName>
    </submittedName>
</protein>
<reference evidence="1 2" key="1">
    <citation type="journal article" date="2020" name="Nature">
        <title>Six reference-quality genomes reveal evolution of bat adaptations.</title>
        <authorList>
            <person name="Jebb D."/>
            <person name="Huang Z."/>
            <person name="Pippel M."/>
            <person name="Hughes G.M."/>
            <person name="Lavrichenko K."/>
            <person name="Devanna P."/>
            <person name="Winkler S."/>
            <person name="Jermiin L.S."/>
            <person name="Skirmuntt E.C."/>
            <person name="Katzourakis A."/>
            <person name="Burkitt-Gray L."/>
            <person name="Ray D.A."/>
            <person name="Sullivan K.A.M."/>
            <person name="Roscito J.G."/>
            <person name="Kirilenko B.M."/>
            <person name="Davalos L.M."/>
            <person name="Corthals A.P."/>
            <person name="Power M.L."/>
            <person name="Jones G."/>
            <person name="Ransome R.D."/>
            <person name="Dechmann D.K.N."/>
            <person name="Locatelli A.G."/>
            <person name="Puechmaille S.J."/>
            <person name="Fedrigo O."/>
            <person name="Jarvis E.D."/>
            <person name="Hiller M."/>
            <person name="Vernes S.C."/>
            <person name="Myers E.W."/>
            <person name="Teeling E.C."/>
        </authorList>
    </citation>
    <scope>NUCLEOTIDE SEQUENCE [LARGE SCALE GENOMIC DNA]</scope>
    <source>
        <strain evidence="1">MPipKuh1</strain>
        <tissue evidence="1">Flight muscle</tissue>
    </source>
</reference>
<gene>
    <name evidence="1" type="ORF">mPipKuh1_000229</name>
</gene>
<sequence length="36" mass="4112">MTMTHLRNLTLQVISWTTGLKWRRKAKEAPTQPCGG</sequence>
<dbReference type="AlphaFoldDB" id="A0A7J7S5D8"/>
<dbReference type="EMBL" id="JACAGB010000048">
    <property type="protein sequence ID" value="KAF6283640.1"/>
    <property type="molecule type" value="Genomic_DNA"/>
</dbReference>
<proteinExistence type="predicted"/>
<name>A0A7J7S5D8_PIPKU</name>
<dbReference type="Proteomes" id="UP000558488">
    <property type="component" value="Unassembled WGS sequence"/>
</dbReference>
<keyword evidence="2" id="KW-1185">Reference proteome</keyword>
<evidence type="ECO:0000313" key="2">
    <source>
        <dbReference type="Proteomes" id="UP000558488"/>
    </source>
</evidence>
<organism evidence="1 2">
    <name type="scientific">Pipistrellus kuhlii</name>
    <name type="common">Kuhl's pipistrelle</name>
    <dbReference type="NCBI Taxonomy" id="59472"/>
    <lineage>
        <taxon>Eukaryota</taxon>
        <taxon>Metazoa</taxon>
        <taxon>Chordata</taxon>
        <taxon>Craniata</taxon>
        <taxon>Vertebrata</taxon>
        <taxon>Euteleostomi</taxon>
        <taxon>Mammalia</taxon>
        <taxon>Eutheria</taxon>
        <taxon>Laurasiatheria</taxon>
        <taxon>Chiroptera</taxon>
        <taxon>Yangochiroptera</taxon>
        <taxon>Vespertilionidae</taxon>
        <taxon>Pipistrellus</taxon>
    </lineage>
</organism>
<accession>A0A7J7S5D8</accession>